<proteinExistence type="predicted"/>
<comment type="caution">
    <text evidence="1">The sequence shown here is derived from an EMBL/GenBank/DDBJ whole genome shotgun (WGS) entry which is preliminary data.</text>
</comment>
<accession>A0ACC1LX00</accession>
<name>A0ACC1LX00_9FUNG</name>
<evidence type="ECO:0000313" key="2">
    <source>
        <dbReference type="Proteomes" id="UP001139981"/>
    </source>
</evidence>
<evidence type="ECO:0000313" key="1">
    <source>
        <dbReference type="EMBL" id="KAJ2888025.1"/>
    </source>
</evidence>
<keyword evidence="2" id="KW-1185">Reference proteome</keyword>
<sequence>VSSLSSNIVTSDSLASTPSTAAAPVEHSLKRPLLAPSSAPQMPQYPMYAHPDVNRTGCEPLAKRRARPYQAQHEAEISRRFRVALAMDHQLVQAPDWRTPFADQRDVVQRLLPFHVFQYPDSAIESGVKMEEERAVRSAASLAPRLQAIALRYNAILASEGSDRCYDTQHMLLDRQRAAQAKSEVAGLKTAAMMPMPPTSYFDNR</sequence>
<gene>
    <name evidence="1" type="ORF">IWW38_005015</name>
</gene>
<dbReference type="Proteomes" id="UP001139981">
    <property type="component" value="Unassembled WGS sequence"/>
</dbReference>
<reference evidence="1" key="1">
    <citation type="submission" date="2022-07" db="EMBL/GenBank/DDBJ databases">
        <title>Phylogenomic reconstructions and comparative analyses of Kickxellomycotina fungi.</title>
        <authorList>
            <person name="Reynolds N.K."/>
            <person name="Stajich J.E."/>
            <person name="Barry K."/>
            <person name="Grigoriev I.V."/>
            <person name="Crous P."/>
            <person name="Smith M.E."/>
        </authorList>
    </citation>
    <scope>NUCLEOTIDE SEQUENCE</scope>
    <source>
        <strain evidence="1">CBS 190363</strain>
    </source>
</reference>
<organism evidence="1 2">
    <name type="scientific">Coemansia aciculifera</name>
    <dbReference type="NCBI Taxonomy" id="417176"/>
    <lineage>
        <taxon>Eukaryota</taxon>
        <taxon>Fungi</taxon>
        <taxon>Fungi incertae sedis</taxon>
        <taxon>Zoopagomycota</taxon>
        <taxon>Kickxellomycotina</taxon>
        <taxon>Kickxellomycetes</taxon>
        <taxon>Kickxellales</taxon>
        <taxon>Kickxellaceae</taxon>
        <taxon>Coemansia</taxon>
    </lineage>
</organism>
<dbReference type="EMBL" id="JANBVB010002103">
    <property type="protein sequence ID" value="KAJ2888025.1"/>
    <property type="molecule type" value="Genomic_DNA"/>
</dbReference>
<protein>
    <submittedName>
        <fullName evidence="1">Uncharacterized protein</fullName>
    </submittedName>
</protein>
<feature type="non-terminal residue" evidence="1">
    <location>
        <position position="1"/>
    </location>
</feature>